<dbReference type="Pfam" id="PF02397">
    <property type="entry name" value="Bac_transf"/>
    <property type="match status" value="1"/>
</dbReference>
<dbReference type="SUPFAM" id="SSF51735">
    <property type="entry name" value="NAD(P)-binding Rossmann-fold domains"/>
    <property type="match status" value="1"/>
</dbReference>
<evidence type="ECO:0000256" key="3">
    <source>
        <dbReference type="ARBA" id="ARBA00022679"/>
    </source>
</evidence>
<reference evidence="9 10" key="1">
    <citation type="submission" date="2024-07" db="EMBL/GenBank/DDBJ databases">
        <title>Genomes of novel Serratia strains from suburban soil.</title>
        <authorList>
            <person name="Markert E.X."/>
            <person name="Severe K."/>
            <person name="Severe L."/>
            <person name="Twing K.I."/>
            <person name="Ward L.M."/>
        </authorList>
    </citation>
    <scope>NUCLEOTIDE SEQUENCE [LARGE SCALE GENOMIC DNA]</scope>
    <source>
        <strain evidence="9 10">3C-UT</strain>
    </source>
</reference>
<evidence type="ECO:0000256" key="5">
    <source>
        <dbReference type="ARBA" id="ARBA00022989"/>
    </source>
</evidence>
<dbReference type="NCBIfam" id="TIGR03023">
    <property type="entry name" value="WcaJ_sugtrans"/>
    <property type="match status" value="1"/>
</dbReference>
<accession>A0ABV3UCR2</accession>
<comment type="subcellular location">
    <subcellularLocation>
        <location evidence="1">Membrane</location>
        <topology evidence="1">Multi-pass membrane protein</topology>
    </subcellularLocation>
</comment>
<organism evidence="9 10">
    <name type="scientific">Serratia quinivorans</name>
    <dbReference type="NCBI Taxonomy" id="137545"/>
    <lineage>
        <taxon>Bacteria</taxon>
        <taxon>Pseudomonadati</taxon>
        <taxon>Pseudomonadota</taxon>
        <taxon>Gammaproteobacteria</taxon>
        <taxon>Enterobacterales</taxon>
        <taxon>Yersiniaceae</taxon>
        <taxon>Serratia</taxon>
    </lineage>
</organism>
<feature type="domain" description="Bacterial sugar transferase" evidence="8">
    <location>
        <begin position="274"/>
        <end position="456"/>
    </location>
</feature>
<feature type="transmembrane region" description="Helical" evidence="7">
    <location>
        <begin position="108"/>
        <end position="129"/>
    </location>
</feature>
<dbReference type="EC" id="2.7.8.31" evidence="9"/>
<evidence type="ECO:0000256" key="1">
    <source>
        <dbReference type="ARBA" id="ARBA00004141"/>
    </source>
</evidence>
<dbReference type="EMBL" id="JBFQXQ010000001">
    <property type="protein sequence ID" value="MEX3171251.1"/>
    <property type="molecule type" value="Genomic_DNA"/>
</dbReference>
<evidence type="ECO:0000256" key="2">
    <source>
        <dbReference type="ARBA" id="ARBA00006464"/>
    </source>
</evidence>
<name>A0ABV3UCR2_9GAMM</name>
<feature type="transmembrane region" description="Helical" evidence="7">
    <location>
        <begin position="21"/>
        <end position="41"/>
    </location>
</feature>
<dbReference type="NCBIfam" id="TIGR03025">
    <property type="entry name" value="EPS_sugtrans"/>
    <property type="match status" value="1"/>
</dbReference>
<proteinExistence type="inferred from homology"/>
<keyword evidence="6 7" id="KW-0472">Membrane</keyword>
<evidence type="ECO:0000256" key="6">
    <source>
        <dbReference type="ARBA" id="ARBA00023136"/>
    </source>
</evidence>
<evidence type="ECO:0000256" key="4">
    <source>
        <dbReference type="ARBA" id="ARBA00022692"/>
    </source>
</evidence>
<comment type="similarity">
    <text evidence="2">Belongs to the bacterial sugar transferase family.</text>
</comment>
<dbReference type="InterPro" id="IPR036291">
    <property type="entry name" value="NAD(P)-bd_dom_sf"/>
</dbReference>
<dbReference type="GO" id="GO:0089702">
    <property type="term" value="F:undecaprenyl-phosphate glucose phosphotransferase activity"/>
    <property type="evidence" value="ECO:0007669"/>
    <property type="project" value="UniProtKB-EC"/>
</dbReference>
<dbReference type="Gene3D" id="3.40.50.720">
    <property type="entry name" value="NAD(P)-binding Rossmann-like Domain"/>
    <property type="match status" value="1"/>
</dbReference>
<dbReference type="RefSeq" id="WP_026142279.1">
    <property type="nucleotide sequence ID" value="NZ_CAMKID010000001.1"/>
</dbReference>
<dbReference type="Pfam" id="PF13727">
    <property type="entry name" value="CoA_binding_3"/>
    <property type="match status" value="1"/>
</dbReference>
<dbReference type="PANTHER" id="PTHR30576:SF21">
    <property type="entry name" value="UDP-GLUCOSE:UNDECAPRENYL-PHOSPHATE GLUCOSE-1-PHOSPHATE TRANSFERASE"/>
    <property type="match status" value="1"/>
</dbReference>
<keyword evidence="4 7" id="KW-0812">Transmembrane</keyword>
<dbReference type="Proteomes" id="UP001558101">
    <property type="component" value="Unassembled WGS sequence"/>
</dbReference>
<feature type="transmembrane region" description="Helical" evidence="7">
    <location>
        <begin position="80"/>
        <end position="102"/>
    </location>
</feature>
<dbReference type="InterPro" id="IPR017473">
    <property type="entry name" value="Undecaprenyl-P_gluc_Ptfrase"/>
</dbReference>
<protein>
    <submittedName>
        <fullName evidence="9">Undecaprenyl-phosphate glucose phosphotransferase</fullName>
        <ecNumber evidence="9">2.7.8.31</ecNumber>
    </submittedName>
</protein>
<evidence type="ECO:0000313" key="9">
    <source>
        <dbReference type="EMBL" id="MEX3171251.1"/>
    </source>
</evidence>
<feature type="transmembrane region" description="Helical" evidence="7">
    <location>
        <begin position="47"/>
        <end position="68"/>
    </location>
</feature>
<comment type="caution">
    <text evidence="9">The sequence shown here is derived from an EMBL/GenBank/DDBJ whole genome shotgun (WGS) entry which is preliminary data.</text>
</comment>
<evidence type="ECO:0000313" key="10">
    <source>
        <dbReference type="Proteomes" id="UP001558101"/>
    </source>
</evidence>
<keyword evidence="10" id="KW-1185">Reference proteome</keyword>
<evidence type="ECO:0000259" key="8">
    <source>
        <dbReference type="Pfam" id="PF02397"/>
    </source>
</evidence>
<keyword evidence="5 7" id="KW-1133">Transmembrane helix</keyword>
<dbReference type="PANTHER" id="PTHR30576">
    <property type="entry name" value="COLANIC BIOSYNTHESIS UDP-GLUCOSE LIPID CARRIER TRANSFERASE"/>
    <property type="match status" value="1"/>
</dbReference>
<dbReference type="InterPro" id="IPR017475">
    <property type="entry name" value="EPS_sugar_tfrase"/>
</dbReference>
<dbReference type="InterPro" id="IPR003362">
    <property type="entry name" value="Bact_transf"/>
</dbReference>
<gene>
    <name evidence="9" type="primary">wcaJ</name>
    <name evidence="9" type="ORF">AB4M04_04055</name>
</gene>
<evidence type="ECO:0000256" key="7">
    <source>
        <dbReference type="SAM" id="Phobius"/>
    </source>
</evidence>
<dbReference type="NCBIfam" id="NF007518">
    <property type="entry name" value="PRK10124.1"/>
    <property type="match status" value="1"/>
</dbReference>
<sequence length="464" mass="53035">MNGFRRGSFHTNASLTSMLQRFSDIFIVFCGLYLSCLMSGTRFSMQHWVMVLTSIVIFQMIGGITDFYRSWRGVRAGLEIQLILQNWTISLLLTSGAVAFVNDFSNEYIVYIQWYLLVCCGLVITRSTIRLMLSYMRNLGFNTRNVAIMGSMPVGIRLAETLRDAHWMGFRVLGIYDDSKEPLNALVERRGNLAQLIEDAKCGRIDRIYIAMSMEQEKLIKDTVSELSDTTCSVMLIPDIFTFNILQSRSEEINGVPVVSLFDTPMSGVNQVIKRVEDIVLSILILLFISPVLLLISAMVKFTSHGPVIFKQRRYGMDGKAIEVWKFRSMKVMENGDKVIQATKGDVRITPVGAFLRRTSLDELPQFINVLKGDMSIVGPRPHAVAHNEQYRKLIKGYMLRHKMKPGITGWAQINGWRGETDTLDKMEKRVEFDLDYIRNWSVWLDVKIVFLTIFKGFISKTAY</sequence>
<feature type="transmembrane region" description="Helical" evidence="7">
    <location>
        <begin position="279"/>
        <end position="300"/>
    </location>
</feature>
<keyword evidence="3 9" id="KW-0808">Transferase</keyword>